<protein>
    <recommendedName>
        <fullName evidence="4">SD-repeat containing protein B domain-containing protein</fullName>
    </recommendedName>
</protein>
<feature type="chain" id="PRO_5039248263" description="SD-repeat containing protein B domain-containing protein" evidence="1">
    <location>
        <begin position="26"/>
        <end position="380"/>
    </location>
</feature>
<dbReference type="Gene3D" id="2.60.40.10">
    <property type="entry name" value="Immunoglobulins"/>
    <property type="match status" value="1"/>
</dbReference>
<evidence type="ECO:0000256" key="1">
    <source>
        <dbReference type="SAM" id="SignalP"/>
    </source>
</evidence>
<dbReference type="Proteomes" id="UP000567922">
    <property type="component" value="Unassembled WGS sequence"/>
</dbReference>
<dbReference type="InterPro" id="IPR013783">
    <property type="entry name" value="Ig-like_fold"/>
</dbReference>
<proteinExistence type="predicted"/>
<gene>
    <name evidence="2" type="ORF">FHU29_003965</name>
</gene>
<evidence type="ECO:0000313" key="3">
    <source>
        <dbReference type="Proteomes" id="UP000567922"/>
    </source>
</evidence>
<dbReference type="EMBL" id="JACHWS010000004">
    <property type="protein sequence ID" value="MBB3039477.1"/>
    <property type="molecule type" value="Genomic_DNA"/>
</dbReference>
<dbReference type="AlphaFoldDB" id="A0A839RSZ8"/>
<sequence length="380" mass="39839">MKRQTMAAGAISAAAMLVISPVAGANTVDGQGGGYAEFAVSGAATNWTGTMSLGGGFPQTTFTSSARTAQRIGGTTNWLAASSPPGAKYGSSRNLPYLNVNPLSSTAADPQPSVTTYSFSNPTPAENWMFTLGDVDADYVVVSARGRDGDAVPAAALGFRGTFNYCLGPGSPSCSRPTDEPVWNPVTGELRGRGSDTDGAAAWFEPTVQLTSLRFEFHRLSGTPIFQTWFATVARDINGRVSGCEEASGSPGDIPVALLRDGVVIAETTTSADGTYAFINYHAQSGYTVEVDEPAGCVADRPFVPVSTASTDATGVDFVLRERTAEDDAMDEVTDEVNELAESLDLPIDIGTLLTPPDLTPGDPGSLDDVIQWKRGLLRW</sequence>
<organism evidence="2 3">
    <name type="scientific">Hoyosella altamirensis</name>
    <dbReference type="NCBI Taxonomy" id="616997"/>
    <lineage>
        <taxon>Bacteria</taxon>
        <taxon>Bacillati</taxon>
        <taxon>Actinomycetota</taxon>
        <taxon>Actinomycetes</taxon>
        <taxon>Mycobacteriales</taxon>
        <taxon>Hoyosellaceae</taxon>
        <taxon>Hoyosella</taxon>
    </lineage>
</organism>
<accession>A0A839RSZ8</accession>
<dbReference type="OrthoDB" id="5137684at2"/>
<dbReference type="GO" id="GO:0005975">
    <property type="term" value="P:carbohydrate metabolic process"/>
    <property type="evidence" value="ECO:0007669"/>
    <property type="project" value="UniProtKB-ARBA"/>
</dbReference>
<comment type="caution">
    <text evidence="2">The sequence shown here is derived from an EMBL/GenBank/DDBJ whole genome shotgun (WGS) entry which is preliminary data.</text>
</comment>
<keyword evidence="1" id="KW-0732">Signal</keyword>
<evidence type="ECO:0000313" key="2">
    <source>
        <dbReference type="EMBL" id="MBB3039477.1"/>
    </source>
</evidence>
<evidence type="ECO:0008006" key="4">
    <source>
        <dbReference type="Google" id="ProtNLM"/>
    </source>
</evidence>
<name>A0A839RSZ8_9ACTN</name>
<dbReference type="RefSeq" id="WP_064438480.1">
    <property type="nucleotide sequence ID" value="NZ_BDDI01000001.1"/>
</dbReference>
<reference evidence="2 3" key="1">
    <citation type="submission" date="2020-08" db="EMBL/GenBank/DDBJ databases">
        <title>Sequencing the genomes of 1000 actinobacteria strains.</title>
        <authorList>
            <person name="Klenk H.-P."/>
        </authorList>
    </citation>
    <scope>NUCLEOTIDE SEQUENCE [LARGE SCALE GENOMIC DNA]</scope>
    <source>
        <strain evidence="2 3">DSM 45258</strain>
    </source>
</reference>
<keyword evidence="3" id="KW-1185">Reference proteome</keyword>
<feature type="signal peptide" evidence="1">
    <location>
        <begin position="1"/>
        <end position="25"/>
    </location>
</feature>